<keyword evidence="11" id="KW-0539">Nucleus</keyword>
<dbReference type="CDD" id="cd08923">
    <property type="entry name" value="class1-2_nsHbs_Lbs"/>
    <property type="match status" value="1"/>
</dbReference>
<dbReference type="PIR" id="S42045">
    <property type="entry name" value="S42045"/>
</dbReference>
<keyword evidence="9 12" id="KW-0408">Iron</keyword>
<dbReference type="PROSITE" id="PS01033">
    <property type="entry name" value="GLOBIN"/>
    <property type="match status" value="1"/>
</dbReference>
<comment type="subcellular location">
    <subcellularLocation>
        <location evidence="2">Cytoplasm</location>
    </subcellularLocation>
    <subcellularLocation>
        <location evidence="1">Nucleus</location>
    </subcellularLocation>
</comment>
<keyword evidence="10" id="KW-0535">Nitrogen fixation</keyword>
<evidence type="ECO:0000256" key="12">
    <source>
        <dbReference type="RuleBase" id="RU000625"/>
    </source>
</evidence>
<dbReference type="GO" id="GO:0046872">
    <property type="term" value="F:metal ion binding"/>
    <property type="evidence" value="ECO:0007669"/>
    <property type="project" value="UniProtKB-KW"/>
</dbReference>
<dbReference type="InterPro" id="IPR000971">
    <property type="entry name" value="Globin"/>
</dbReference>
<dbReference type="InterPro" id="IPR012292">
    <property type="entry name" value="Globin/Proto"/>
</dbReference>
<dbReference type="GO" id="GO:0005344">
    <property type="term" value="F:oxygen carrier activity"/>
    <property type="evidence" value="ECO:0007669"/>
    <property type="project" value="UniProtKB-KW"/>
</dbReference>
<evidence type="ECO:0000256" key="1">
    <source>
        <dbReference type="ARBA" id="ARBA00004123"/>
    </source>
</evidence>
<keyword evidence="4" id="KW-0813">Transport</keyword>
<feature type="domain" description="Globin" evidence="13">
    <location>
        <begin position="2"/>
        <end position="151"/>
    </location>
</feature>
<dbReference type="Pfam" id="PF00042">
    <property type="entry name" value="Globin"/>
    <property type="match status" value="1"/>
</dbReference>
<dbReference type="Gene3D" id="1.10.490.10">
    <property type="entry name" value="Globins"/>
    <property type="match status" value="1"/>
</dbReference>
<keyword evidence="5" id="KW-0963">Cytoplasm</keyword>
<dbReference type="GO" id="GO:0019825">
    <property type="term" value="F:oxygen binding"/>
    <property type="evidence" value="ECO:0007669"/>
    <property type="project" value="InterPro"/>
</dbReference>
<dbReference type="GO" id="GO:0020037">
    <property type="term" value="F:heme binding"/>
    <property type="evidence" value="ECO:0007669"/>
    <property type="project" value="InterPro"/>
</dbReference>
<dbReference type="EMBL" id="L28826">
    <property type="protein sequence ID" value="AAA33018.1"/>
    <property type="molecule type" value="Genomic_DNA"/>
</dbReference>
<dbReference type="PROSITE" id="PS00208">
    <property type="entry name" value="PLANT_GLOBIN"/>
    <property type="match status" value="1"/>
</dbReference>
<evidence type="ECO:0000256" key="2">
    <source>
        <dbReference type="ARBA" id="ARBA00004496"/>
    </source>
</evidence>
<evidence type="ECO:0000256" key="6">
    <source>
        <dbReference type="ARBA" id="ARBA00022617"/>
    </source>
</evidence>
<keyword evidence="8 12" id="KW-0479">Metal-binding</keyword>
<comment type="similarity">
    <text evidence="3 12">Belongs to the plant globin family.</text>
</comment>
<protein>
    <submittedName>
        <fullName evidence="15">Haemoglobin</fullName>
    </submittedName>
    <submittedName>
        <fullName evidence="14">Hemoglobin</fullName>
    </submittedName>
</protein>
<gene>
    <name evidence="15" type="primary">symB</name>
</gene>
<evidence type="ECO:0000256" key="7">
    <source>
        <dbReference type="ARBA" id="ARBA00022621"/>
    </source>
</evidence>
<evidence type="ECO:0000256" key="4">
    <source>
        <dbReference type="ARBA" id="ARBA00022448"/>
    </source>
</evidence>
<dbReference type="GO" id="GO:0005737">
    <property type="term" value="C:cytoplasm"/>
    <property type="evidence" value="ECO:0007669"/>
    <property type="project" value="UniProtKB-SubCell"/>
</dbReference>
<dbReference type="InterPro" id="IPR009050">
    <property type="entry name" value="Globin-like_sf"/>
</dbReference>
<sequence length="152" mass="17218">MALTEKQEALLKQSWEVLKQNIPAHSLRLFALILEAAPESKYVFSFLKDSNEIPENNPKLKAHAAVIFKTICESATELRQKGHAVWDNNTLKRLGSIHLKNKITDPHFEVMKGALLGTIKEAIKENWSDEMGCAWTEAYNQLVATIKAEMKE</sequence>
<dbReference type="SMR" id="Q43306"/>
<dbReference type="InterPro" id="IPR001032">
    <property type="entry name" value="Leghaemoglobin-like"/>
</dbReference>
<proteinExistence type="evidence at transcript level"/>
<organism evidence="15">
    <name type="scientific">Casuarina glauca</name>
    <name type="common">Swamp oak</name>
    <dbReference type="NCBI Taxonomy" id="3522"/>
    <lineage>
        <taxon>Eukaryota</taxon>
        <taxon>Viridiplantae</taxon>
        <taxon>Streptophyta</taxon>
        <taxon>Embryophyta</taxon>
        <taxon>Tracheophyta</taxon>
        <taxon>Spermatophyta</taxon>
        <taxon>Magnoliopsida</taxon>
        <taxon>eudicotyledons</taxon>
        <taxon>Gunneridae</taxon>
        <taxon>Pentapetalae</taxon>
        <taxon>rosids</taxon>
        <taxon>fabids</taxon>
        <taxon>Fagales</taxon>
        <taxon>Casuarinaceae</taxon>
        <taxon>Casuarina</taxon>
    </lineage>
</organism>
<dbReference type="PANTHER" id="PTHR22924">
    <property type="entry name" value="LEGHEMOGLOBIN-RELATED"/>
    <property type="match status" value="1"/>
</dbReference>
<name>Q43306_CASGL</name>
<reference evidence="15" key="2">
    <citation type="submission" date="1994-02" db="EMBL/GenBank/DDBJ databases">
        <title>Symbiotic haemoglobin genes of the Casuarina-Frankia actinorhizal symbiosis.</title>
        <authorList>
            <person name="Jacobbsen-Lyon K."/>
            <person name="Dennis E.S."/>
            <person name="Jensen E.O."/>
            <person name="Marcker K.A."/>
            <person name="Peacock W.P."/>
        </authorList>
    </citation>
    <scope>NUCLEOTIDE SEQUENCE</scope>
    <source>
        <tissue evidence="15">Root nodule</tissue>
    </source>
</reference>
<dbReference type="PANTHER" id="PTHR22924:SF92">
    <property type="entry name" value="NON-SYMBIOTIC HEMOGLOBIN 2"/>
    <property type="match status" value="1"/>
</dbReference>
<evidence type="ECO:0000256" key="9">
    <source>
        <dbReference type="ARBA" id="ARBA00023004"/>
    </source>
</evidence>
<dbReference type="PRINTS" id="PR00188">
    <property type="entry name" value="PLANTGLOBIN"/>
</dbReference>
<dbReference type="SUPFAM" id="SSF46458">
    <property type="entry name" value="Globin-like"/>
    <property type="match status" value="1"/>
</dbReference>
<keyword evidence="7" id="KW-0561">Oxygen transport</keyword>
<accession>Q43306</accession>
<evidence type="ECO:0000313" key="15">
    <source>
        <dbReference type="EMBL" id="CAA54775.1"/>
    </source>
</evidence>
<dbReference type="AlphaFoldDB" id="Q43306"/>
<dbReference type="EMBL" id="X77695">
    <property type="protein sequence ID" value="CAA54775.1"/>
    <property type="molecule type" value="mRNA"/>
</dbReference>
<dbReference type="GO" id="GO:0005634">
    <property type="term" value="C:nucleus"/>
    <property type="evidence" value="ECO:0007669"/>
    <property type="project" value="UniProtKB-SubCell"/>
</dbReference>
<evidence type="ECO:0000256" key="8">
    <source>
        <dbReference type="ARBA" id="ARBA00022723"/>
    </source>
</evidence>
<reference evidence="14" key="1">
    <citation type="submission" date="1994-02" db="EMBL/GenBank/DDBJ databases">
        <title>Symbiotic haemoglobin genes of the Casuarina-Frankia actinorhizal symbiosis.</title>
        <authorList>
            <person name="Jacobsen-Lyon K."/>
            <person name="Dennis E.S."/>
            <person name="Jensen E.O."/>
            <person name="Marcker K.A."/>
            <person name="Peacock W.P."/>
        </authorList>
    </citation>
    <scope>NUCLEOTIDE SEQUENCE</scope>
</reference>
<evidence type="ECO:0000259" key="13">
    <source>
        <dbReference type="PROSITE" id="PS01033"/>
    </source>
</evidence>
<evidence type="ECO:0000256" key="5">
    <source>
        <dbReference type="ARBA" id="ARBA00022490"/>
    </source>
</evidence>
<keyword evidence="6 12" id="KW-0349">Heme</keyword>
<evidence type="ECO:0000256" key="11">
    <source>
        <dbReference type="ARBA" id="ARBA00023242"/>
    </source>
</evidence>
<evidence type="ECO:0000256" key="10">
    <source>
        <dbReference type="ARBA" id="ARBA00023231"/>
    </source>
</evidence>
<evidence type="ECO:0000256" key="3">
    <source>
        <dbReference type="ARBA" id="ARBA00007609"/>
    </source>
</evidence>
<dbReference type="InterPro" id="IPR019824">
    <property type="entry name" value="Leghaemoglobin_Fe_BS"/>
</dbReference>
<evidence type="ECO:0000313" key="14">
    <source>
        <dbReference type="EMBL" id="AAA33018.1"/>
    </source>
</evidence>